<evidence type="ECO:0000313" key="1">
    <source>
        <dbReference type="EMBL" id="AAX31025.1"/>
    </source>
</evidence>
<sequence length="80" mass="8952">MLLSVSLTHTNDRILEIICNIRFSDSDNVYSLSVFYACDKASITVCSAVTCRKVATVPITVCLVYRFINNITKVVLKFAE</sequence>
<proteinExistence type="evidence at transcript level"/>
<dbReference type="EMBL" id="AY915804">
    <property type="protein sequence ID" value="AAX31025.1"/>
    <property type="molecule type" value="mRNA"/>
</dbReference>
<dbReference type="AlphaFoldDB" id="Q5BR11"/>
<reference evidence="1" key="2">
    <citation type="journal article" date="2006" name="PLoS Pathog.">
        <title>New perspectives on host-parasite interplay by comparative transcriptomic and proteomic analyses of Schistosoma japonicum.</title>
        <authorList>
            <person name="Liu F."/>
            <person name="Lu J."/>
            <person name="Hu W."/>
            <person name="Wang S.Y."/>
            <person name="Cui S.J."/>
            <person name="Chi M."/>
            <person name="Yan Q."/>
            <person name="Wang X.R."/>
            <person name="Song H.D."/>
            <person name="Xu X.N."/>
            <person name="Wang J.J."/>
            <person name="Zhang X.L."/>
            <person name="Zhang X."/>
            <person name="Wang Z.Q."/>
            <person name="Xue C.L."/>
            <person name="Brindley P.J."/>
            <person name="McManus D.P."/>
            <person name="Yang P.Y."/>
            <person name="Feng Z."/>
            <person name="Chen Z."/>
            <person name="Han Z.G."/>
        </authorList>
    </citation>
    <scope>NUCLEOTIDE SEQUENCE</scope>
</reference>
<reference evidence="1" key="1">
    <citation type="submission" date="2005-01" db="EMBL/GenBank/DDBJ databases">
        <authorList>
            <person name="Han Z."/>
        </authorList>
    </citation>
    <scope>NUCLEOTIDE SEQUENCE</scope>
</reference>
<protein>
    <submittedName>
        <fullName evidence="1">SJCHGC09731 protein</fullName>
    </submittedName>
</protein>
<accession>Q5BR11</accession>
<organism evidence="1">
    <name type="scientific">Schistosoma japonicum</name>
    <name type="common">Blood fluke</name>
    <dbReference type="NCBI Taxonomy" id="6182"/>
    <lineage>
        <taxon>Eukaryota</taxon>
        <taxon>Metazoa</taxon>
        <taxon>Spiralia</taxon>
        <taxon>Lophotrochozoa</taxon>
        <taxon>Platyhelminthes</taxon>
        <taxon>Trematoda</taxon>
        <taxon>Digenea</taxon>
        <taxon>Strigeidida</taxon>
        <taxon>Schistosomatoidea</taxon>
        <taxon>Schistosomatidae</taxon>
        <taxon>Schistosoma</taxon>
    </lineage>
</organism>
<name>Q5BR11_SCHJA</name>